<keyword evidence="10" id="KW-1185">Reference proteome</keyword>
<dbReference type="InterPro" id="IPR017884">
    <property type="entry name" value="SANT_dom"/>
</dbReference>
<dbReference type="GO" id="GO:0042795">
    <property type="term" value="P:snRNA transcription by RNA polymerase II"/>
    <property type="evidence" value="ECO:0007669"/>
    <property type="project" value="TreeGrafter"/>
</dbReference>
<dbReference type="Pfam" id="PF00249">
    <property type="entry name" value="Myb_DNA-binding"/>
    <property type="match status" value="2"/>
</dbReference>
<comment type="caution">
    <text evidence="9">The sequence shown here is derived from an EMBL/GenBank/DDBJ whole genome shotgun (WGS) entry which is preliminary data.</text>
</comment>
<gene>
    <name evidence="9" type="ORF">CANINC_004216</name>
</gene>
<evidence type="ECO:0000259" key="6">
    <source>
        <dbReference type="PROSITE" id="PS50090"/>
    </source>
</evidence>
<dbReference type="PROSITE" id="PS50090">
    <property type="entry name" value="MYB_LIKE"/>
    <property type="match status" value="3"/>
</dbReference>
<keyword evidence="2" id="KW-0238">DNA-binding</keyword>
<evidence type="ECO:0000256" key="3">
    <source>
        <dbReference type="ARBA" id="ARBA00023163"/>
    </source>
</evidence>
<evidence type="ECO:0000256" key="4">
    <source>
        <dbReference type="ARBA" id="ARBA00023242"/>
    </source>
</evidence>
<dbReference type="EMBL" id="SELW01000645">
    <property type="protein sequence ID" value="TID16218.1"/>
    <property type="molecule type" value="Genomic_DNA"/>
</dbReference>
<feature type="domain" description="SANT" evidence="7">
    <location>
        <begin position="110"/>
        <end position="153"/>
    </location>
</feature>
<organism evidence="9 10">
    <name type="scientific">Pichia inconspicua</name>
    <dbReference type="NCBI Taxonomy" id="52247"/>
    <lineage>
        <taxon>Eukaryota</taxon>
        <taxon>Fungi</taxon>
        <taxon>Dikarya</taxon>
        <taxon>Ascomycota</taxon>
        <taxon>Saccharomycotina</taxon>
        <taxon>Pichiomycetes</taxon>
        <taxon>Pichiales</taxon>
        <taxon>Pichiaceae</taxon>
        <taxon>Pichia</taxon>
    </lineage>
</organism>
<dbReference type="GO" id="GO:0042796">
    <property type="term" value="P:snRNA transcription by RNA polymerase III"/>
    <property type="evidence" value="ECO:0007669"/>
    <property type="project" value="TreeGrafter"/>
</dbReference>
<dbReference type="InterPro" id="IPR001005">
    <property type="entry name" value="SANT/Myb"/>
</dbReference>
<dbReference type="InterPro" id="IPR009057">
    <property type="entry name" value="Homeodomain-like_sf"/>
</dbReference>
<evidence type="ECO:0008006" key="11">
    <source>
        <dbReference type="Google" id="ProtNLM"/>
    </source>
</evidence>
<evidence type="ECO:0000256" key="2">
    <source>
        <dbReference type="ARBA" id="ARBA00023125"/>
    </source>
</evidence>
<evidence type="ECO:0000259" key="7">
    <source>
        <dbReference type="PROSITE" id="PS51293"/>
    </source>
</evidence>
<feature type="compositionally biased region" description="Basic and acidic residues" evidence="5">
    <location>
        <begin position="283"/>
        <end position="295"/>
    </location>
</feature>
<dbReference type="Proteomes" id="UP000307173">
    <property type="component" value="Unassembled WGS sequence"/>
</dbReference>
<dbReference type="PROSITE" id="PS51293">
    <property type="entry name" value="SANT"/>
    <property type="match status" value="1"/>
</dbReference>
<feature type="compositionally biased region" description="Low complexity" evidence="5">
    <location>
        <begin position="306"/>
        <end position="316"/>
    </location>
</feature>
<dbReference type="PANTHER" id="PTHR46621">
    <property type="entry name" value="SNRNA-ACTIVATING PROTEIN COMPLEX SUBUNIT 4"/>
    <property type="match status" value="1"/>
</dbReference>
<accession>A0A4T0WWK2</accession>
<feature type="compositionally biased region" description="Polar residues" evidence="5">
    <location>
        <begin position="250"/>
        <end position="261"/>
    </location>
</feature>
<feature type="compositionally biased region" description="Polar residues" evidence="5">
    <location>
        <begin position="486"/>
        <end position="516"/>
    </location>
</feature>
<dbReference type="Gene3D" id="1.10.10.60">
    <property type="entry name" value="Homeodomain-like"/>
    <property type="match status" value="3"/>
</dbReference>
<dbReference type="PANTHER" id="PTHR46621:SF1">
    <property type="entry name" value="SNRNA-ACTIVATING PROTEIN COMPLEX SUBUNIT 4"/>
    <property type="match status" value="1"/>
</dbReference>
<feature type="compositionally biased region" description="Basic and acidic residues" evidence="5">
    <location>
        <begin position="466"/>
        <end position="481"/>
    </location>
</feature>
<dbReference type="GO" id="GO:0000978">
    <property type="term" value="F:RNA polymerase II cis-regulatory region sequence-specific DNA binding"/>
    <property type="evidence" value="ECO:0007669"/>
    <property type="project" value="TreeGrafter"/>
</dbReference>
<feature type="compositionally biased region" description="Polar residues" evidence="5">
    <location>
        <begin position="330"/>
        <end position="349"/>
    </location>
</feature>
<evidence type="ECO:0000313" key="10">
    <source>
        <dbReference type="Proteomes" id="UP000307173"/>
    </source>
</evidence>
<name>A0A4T0WWK2_9ASCO</name>
<feature type="domain" description="Myb-like" evidence="6">
    <location>
        <begin position="41"/>
        <end position="106"/>
    </location>
</feature>
<feature type="region of interest" description="Disordered" evidence="5">
    <location>
        <begin position="604"/>
        <end position="628"/>
    </location>
</feature>
<feature type="compositionally biased region" description="Polar residues" evidence="5">
    <location>
        <begin position="434"/>
        <end position="451"/>
    </location>
</feature>
<feature type="domain" description="HTH myb-type" evidence="8">
    <location>
        <begin position="107"/>
        <end position="161"/>
    </location>
</feature>
<feature type="domain" description="Myb-like" evidence="6">
    <location>
        <begin position="160"/>
        <end position="210"/>
    </location>
</feature>
<dbReference type="InterPro" id="IPR051575">
    <property type="entry name" value="Myb-like_DNA-bd"/>
</dbReference>
<feature type="domain" description="HTH myb-type" evidence="8">
    <location>
        <begin position="167"/>
        <end position="214"/>
    </location>
</feature>
<keyword evidence="4" id="KW-0539">Nucleus</keyword>
<evidence type="ECO:0000313" key="9">
    <source>
        <dbReference type="EMBL" id="TID16218.1"/>
    </source>
</evidence>
<dbReference type="STRING" id="52247.A0A4T0WWK2"/>
<dbReference type="CDD" id="cd00167">
    <property type="entry name" value="SANT"/>
    <property type="match status" value="3"/>
</dbReference>
<dbReference type="GO" id="GO:0019185">
    <property type="term" value="C:snRNA-activating protein complex"/>
    <property type="evidence" value="ECO:0007669"/>
    <property type="project" value="TreeGrafter"/>
</dbReference>
<proteinExistence type="predicted"/>
<dbReference type="GO" id="GO:0001006">
    <property type="term" value="F:RNA polymerase III type 3 promoter sequence-specific DNA binding"/>
    <property type="evidence" value="ECO:0007669"/>
    <property type="project" value="TreeGrafter"/>
</dbReference>
<protein>
    <recommendedName>
        <fullName evidence="11">Bas1p</fullName>
    </recommendedName>
</protein>
<feature type="region of interest" description="Disordered" evidence="5">
    <location>
        <begin position="240"/>
        <end position="349"/>
    </location>
</feature>
<keyword evidence="1" id="KW-0805">Transcription regulation</keyword>
<dbReference type="SUPFAM" id="SSF46689">
    <property type="entry name" value="Homeodomain-like"/>
    <property type="match status" value="2"/>
</dbReference>
<keyword evidence="3" id="KW-0804">Transcription</keyword>
<evidence type="ECO:0000259" key="8">
    <source>
        <dbReference type="PROSITE" id="PS51294"/>
    </source>
</evidence>
<feature type="region of interest" description="Disordered" evidence="5">
    <location>
        <begin position="466"/>
        <end position="518"/>
    </location>
</feature>
<evidence type="ECO:0000256" key="1">
    <source>
        <dbReference type="ARBA" id="ARBA00023015"/>
    </source>
</evidence>
<dbReference type="SMART" id="SM00717">
    <property type="entry name" value="SANT"/>
    <property type="match status" value="3"/>
</dbReference>
<sequence>MTEQHTEINTPKLVVEKPVAGSIDHLAISKSLGYQIFRKDRRNAWTAEEDKRLRELLIEQYLKTHKEEKYNNQQIDPKEIDWFLVSSKMQSCRKAKECKKRWASSLDPHIKKGKWTAEEDELLIKGFKKYGTSWQKIAMEIEGRNEDQCSKRYTEVLNSDTKERLKPWTLDEDLTLIAKVKEYGTKWRKVSSSLPNRPSLTCRNRWRKIMTDIAKDTASDEIKKAIGVLDENGKPIVKFQNTDDQKSKTQQESTIQQGESDQNQRKNHNVSAKRNTPDSYSFDNHESKKHNREDDMTTSIDTNTPNSSGNQGSSSSKYKRQFKETDKHNSFTSPSGYSRMTTPSRTQTDWSFSLVDPRTNEELKSYSGNINSQELAHYLIELARFNGVTLTVHQHIHHHYSSNSGENVDLDPQSNLSRFGHFNYLPPLVEVPKLTSSSSPDNTADSNNSMKNYPESSLLRLLNSEENKSTKKDGSKTDYKPHRQQLHPSNKTAKNQTAESNGPSTTYQTTMNVSSKKQNEELEEELDFWETMRSINYPKTSKPVSQHHPLHYHQPSNYKEQLPYQPSDSFGIQRFPNMATPLVTNILDQDSKNEKSVQTNITNVNTDTSYGNVYMPSQNDDRDEEDEDELDIANQYGMYYNVFANKTQGIYGNYSKPNGSNNGSISSTSAPTGLINSGYLMPFNPS</sequence>
<feature type="compositionally biased region" description="Polar residues" evidence="5">
    <location>
        <begin position="604"/>
        <end position="618"/>
    </location>
</feature>
<dbReference type="InterPro" id="IPR017930">
    <property type="entry name" value="Myb_dom"/>
</dbReference>
<feature type="compositionally biased region" description="Polar residues" evidence="5">
    <location>
        <begin position="269"/>
        <end position="282"/>
    </location>
</feature>
<feature type="domain" description="Myb-like" evidence="6">
    <location>
        <begin position="107"/>
        <end position="157"/>
    </location>
</feature>
<dbReference type="PROSITE" id="PS51294">
    <property type="entry name" value="HTH_MYB"/>
    <property type="match status" value="2"/>
</dbReference>
<dbReference type="OrthoDB" id="2143914at2759"/>
<reference evidence="9 10" key="1">
    <citation type="journal article" date="2019" name="Front. Genet.">
        <title>Whole-Genome Sequencing of the Opportunistic Yeast Pathogen Candida inconspicua Uncovers Its Hybrid Origin.</title>
        <authorList>
            <person name="Mixao V."/>
            <person name="Hansen A.P."/>
            <person name="Saus E."/>
            <person name="Boekhout T."/>
            <person name="Lass-Florl C."/>
            <person name="Gabaldon T."/>
        </authorList>
    </citation>
    <scope>NUCLEOTIDE SEQUENCE [LARGE SCALE GENOMIC DNA]</scope>
    <source>
        <strain evidence="9 10">CBS 180</strain>
    </source>
</reference>
<feature type="region of interest" description="Disordered" evidence="5">
    <location>
        <begin position="433"/>
        <end position="452"/>
    </location>
</feature>
<evidence type="ECO:0000256" key="5">
    <source>
        <dbReference type="SAM" id="MobiDB-lite"/>
    </source>
</evidence>
<dbReference type="AlphaFoldDB" id="A0A4T0WWK2"/>